<name>A0A640W777_9GAMM</name>
<protein>
    <submittedName>
        <fullName evidence="1">Uncharacterized protein</fullName>
    </submittedName>
</protein>
<dbReference type="RefSeq" id="WP_149437779.1">
    <property type="nucleotide sequence ID" value="NZ_VTPX01000021.1"/>
</dbReference>
<gene>
    <name evidence="1" type="ORF">F0A16_20570</name>
</gene>
<dbReference type="EMBL" id="VTPX01000021">
    <property type="protein sequence ID" value="KAA0015485.1"/>
    <property type="molecule type" value="Genomic_DNA"/>
</dbReference>
<keyword evidence="2" id="KW-1185">Reference proteome</keyword>
<organism evidence="1 2">
    <name type="scientific">Salinicola corii</name>
    <dbReference type="NCBI Taxonomy" id="2606937"/>
    <lineage>
        <taxon>Bacteria</taxon>
        <taxon>Pseudomonadati</taxon>
        <taxon>Pseudomonadota</taxon>
        <taxon>Gammaproteobacteria</taxon>
        <taxon>Oceanospirillales</taxon>
        <taxon>Halomonadaceae</taxon>
        <taxon>Salinicola</taxon>
    </lineage>
</organism>
<sequence length="78" mass="8700">MSISYAKGAALVCRQAVFRDFVTTKGYRAETDAEAACAMREYCGVKSRAEFDSDPSARDRYLAMLNEMNAWLAGNYRG</sequence>
<evidence type="ECO:0000313" key="1">
    <source>
        <dbReference type="EMBL" id="KAA0015485.1"/>
    </source>
</evidence>
<comment type="caution">
    <text evidence="1">The sequence shown here is derived from an EMBL/GenBank/DDBJ whole genome shotgun (WGS) entry which is preliminary data.</text>
</comment>
<evidence type="ECO:0000313" key="2">
    <source>
        <dbReference type="Proteomes" id="UP000466024"/>
    </source>
</evidence>
<dbReference type="AlphaFoldDB" id="A0A640W777"/>
<accession>A0A640W777</accession>
<reference evidence="1 2" key="1">
    <citation type="submission" date="2019-08" db="EMBL/GenBank/DDBJ databases">
        <title>Bioinformatics analysis of the strain L3 and L5.</title>
        <authorList>
            <person name="Li X."/>
        </authorList>
    </citation>
    <scope>NUCLEOTIDE SEQUENCE [LARGE SCALE GENOMIC DNA]</scope>
    <source>
        <strain evidence="1 2">L3</strain>
    </source>
</reference>
<proteinExistence type="predicted"/>
<dbReference type="Proteomes" id="UP000466024">
    <property type="component" value="Unassembled WGS sequence"/>
</dbReference>